<dbReference type="EMBL" id="JAUSRF010000010">
    <property type="protein sequence ID" value="MDP9838518.1"/>
    <property type="molecule type" value="Genomic_DNA"/>
</dbReference>
<feature type="region of interest" description="Disordered" evidence="1">
    <location>
        <begin position="1"/>
        <end position="67"/>
    </location>
</feature>
<keyword evidence="3" id="KW-1185">Reference proteome</keyword>
<comment type="caution">
    <text evidence="2">The sequence shown here is derived from an EMBL/GenBank/DDBJ whole genome shotgun (WGS) entry which is preliminary data.</text>
</comment>
<sequence>MTARNDLENGLRDGKEILPEPVDLPPLEPPARPPVHSHGAHKTEADIDESLEESFPASDPPASGYSD</sequence>
<organism evidence="2 3">
    <name type="scientific">Neorhizobium huautlense</name>
    <dbReference type="NCBI Taxonomy" id="67774"/>
    <lineage>
        <taxon>Bacteria</taxon>
        <taxon>Pseudomonadati</taxon>
        <taxon>Pseudomonadota</taxon>
        <taxon>Alphaproteobacteria</taxon>
        <taxon>Hyphomicrobiales</taxon>
        <taxon>Rhizobiaceae</taxon>
        <taxon>Rhizobium/Agrobacterium group</taxon>
        <taxon>Neorhizobium</taxon>
    </lineage>
</organism>
<gene>
    <name evidence="2" type="ORF">J2T09_003286</name>
</gene>
<dbReference type="Proteomes" id="UP001241472">
    <property type="component" value="Unassembled WGS sequence"/>
</dbReference>
<reference evidence="2 3" key="1">
    <citation type="submission" date="2023-07" db="EMBL/GenBank/DDBJ databases">
        <title>Sorghum-associated microbial communities from plants grown in Nebraska, USA.</title>
        <authorList>
            <person name="Schachtman D."/>
        </authorList>
    </citation>
    <scope>NUCLEOTIDE SEQUENCE [LARGE SCALE GENOMIC DNA]</scope>
    <source>
        <strain evidence="2 3">DS1307</strain>
    </source>
</reference>
<feature type="compositionally biased region" description="Pro residues" evidence="1">
    <location>
        <begin position="22"/>
        <end position="33"/>
    </location>
</feature>
<name>A0ABT9PWM8_9HYPH</name>
<proteinExistence type="predicted"/>
<protein>
    <submittedName>
        <fullName evidence="2">Uncharacterized protein</fullName>
    </submittedName>
</protein>
<evidence type="ECO:0000313" key="3">
    <source>
        <dbReference type="Proteomes" id="UP001241472"/>
    </source>
</evidence>
<evidence type="ECO:0000256" key="1">
    <source>
        <dbReference type="SAM" id="MobiDB-lite"/>
    </source>
</evidence>
<dbReference type="RefSeq" id="WP_306836484.1">
    <property type="nucleotide sequence ID" value="NZ_JAUSRF010000010.1"/>
</dbReference>
<evidence type="ECO:0000313" key="2">
    <source>
        <dbReference type="EMBL" id="MDP9838518.1"/>
    </source>
</evidence>
<accession>A0ABT9PWM8</accession>
<feature type="compositionally biased region" description="Basic and acidic residues" evidence="1">
    <location>
        <begin position="1"/>
        <end position="18"/>
    </location>
</feature>